<feature type="non-terminal residue" evidence="1">
    <location>
        <position position="1"/>
    </location>
</feature>
<keyword evidence="2" id="KW-1185">Reference proteome</keyword>
<gene>
    <name evidence="1" type="ORF">NFC73_20665</name>
</gene>
<proteinExistence type="predicted"/>
<dbReference type="EMBL" id="JANCLV010000044">
    <property type="protein sequence ID" value="MCP9002117.1"/>
    <property type="molecule type" value="Genomic_DNA"/>
</dbReference>
<comment type="caution">
    <text evidence="1">The sequence shown here is derived from an EMBL/GenBank/DDBJ whole genome shotgun (WGS) entry which is preliminary data.</text>
</comment>
<organism evidence="1 2">
    <name type="scientific">Pseudarthrobacter humi</name>
    <dbReference type="NCBI Taxonomy" id="2952523"/>
    <lineage>
        <taxon>Bacteria</taxon>
        <taxon>Bacillati</taxon>
        <taxon>Actinomycetota</taxon>
        <taxon>Actinomycetes</taxon>
        <taxon>Micrococcales</taxon>
        <taxon>Micrococcaceae</taxon>
        <taxon>Pseudarthrobacter</taxon>
    </lineage>
</organism>
<dbReference type="Proteomes" id="UP001524318">
    <property type="component" value="Unassembled WGS sequence"/>
</dbReference>
<evidence type="ECO:0000313" key="2">
    <source>
        <dbReference type="Proteomes" id="UP001524318"/>
    </source>
</evidence>
<sequence>WVTHDGVIIATHVRAWARHLVVTDPVHVARAAVMRRDFRTQRVHRPEPEEAVQVRDLAAYDEIFGIDLGQPPNLVLEVAS</sequence>
<reference evidence="1 2" key="1">
    <citation type="submission" date="2022-06" db="EMBL/GenBank/DDBJ databases">
        <title>Pseudarthrobacter sp. strain RMG13 Genome sequencing and assembly.</title>
        <authorList>
            <person name="Kim I."/>
        </authorList>
    </citation>
    <scope>NUCLEOTIDE SEQUENCE [LARGE SCALE GENOMIC DNA]</scope>
    <source>
        <strain evidence="1 2">RMG13</strain>
    </source>
</reference>
<protein>
    <submittedName>
        <fullName evidence="1">Uncharacterized protein</fullName>
    </submittedName>
</protein>
<name>A0ABT1LUG4_9MICC</name>
<accession>A0ABT1LUG4</accession>
<evidence type="ECO:0000313" key="1">
    <source>
        <dbReference type="EMBL" id="MCP9002117.1"/>
    </source>
</evidence>